<evidence type="ECO:0000256" key="1">
    <source>
        <dbReference type="SAM" id="MobiDB-lite"/>
    </source>
</evidence>
<comment type="caution">
    <text evidence="2">The sequence shown here is derived from an EMBL/GenBank/DDBJ whole genome shotgun (WGS) entry which is preliminary data.</text>
</comment>
<accession>A0ABX3FS45</accession>
<dbReference type="EMBL" id="MQUR01000140">
    <property type="protein sequence ID" value="OLZ47983.1"/>
    <property type="molecule type" value="Genomic_DNA"/>
</dbReference>
<dbReference type="RefSeq" id="WP_076046904.1">
    <property type="nucleotide sequence ID" value="NZ_MQUR01000140.1"/>
</dbReference>
<name>A0ABX3FS45_9ACTN</name>
<evidence type="ECO:0000313" key="3">
    <source>
        <dbReference type="Proteomes" id="UP000187151"/>
    </source>
</evidence>
<proteinExistence type="predicted"/>
<feature type="region of interest" description="Disordered" evidence="1">
    <location>
        <begin position="78"/>
        <end position="105"/>
    </location>
</feature>
<sequence>MVGPALAGVLAVTVHPASALVLAAGLVLVFGTLFAVHPTAPGPVGGFPTTGARGGVRLWSPGLVLLFTMPMPQGAAWSGANTVSTRSPRLWARPARPGSCGRPWP</sequence>
<dbReference type="Proteomes" id="UP000187151">
    <property type="component" value="Unassembled WGS sequence"/>
</dbReference>
<keyword evidence="3" id="KW-1185">Reference proteome</keyword>
<gene>
    <name evidence="2" type="ORF">AVW11_33480</name>
</gene>
<evidence type="ECO:0000313" key="2">
    <source>
        <dbReference type="EMBL" id="OLZ47983.1"/>
    </source>
</evidence>
<protein>
    <submittedName>
        <fullName evidence="2">Uncharacterized protein</fullName>
    </submittedName>
</protein>
<organism evidence="2 3">
    <name type="scientific">Streptomyces amritsarensis</name>
    <dbReference type="NCBI Taxonomy" id="681158"/>
    <lineage>
        <taxon>Bacteria</taxon>
        <taxon>Bacillati</taxon>
        <taxon>Actinomycetota</taxon>
        <taxon>Actinomycetes</taxon>
        <taxon>Kitasatosporales</taxon>
        <taxon>Streptomycetaceae</taxon>
        <taxon>Streptomyces</taxon>
    </lineage>
</organism>
<reference evidence="2 3" key="1">
    <citation type="submission" date="2016-01" db="EMBL/GenBank/DDBJ databases">
        <title>Streptomyces amritsarensis strain MTCC 11845 genome sequencing and assembly.</title>
        <authorList>
            <person name="Sharma D."/>
            <person name="Nair G.R."/>
            <person name="Kaur G."/>
            <person name="Manhas R.K."/>
            <person name="Mayilraj S."/>
        </authorList>
    </citation>
    <scope>NUCLEOTIDE SEQUENCE [LARGE SCALE GENOMIC DNA]</scope>
    <source>
        <strain evidence="2 3">MTCC 11845</strain>
    </source>
</reference>